<dbReference type="AlphaFoldDB" id="A0A0G3HCU4"/>
<dbReference type="PATRIC" id="fig|1072256.5.peg.520"/>
<feature type="transmembrane region" description="Helical" evidence="1">
    <location>
        <begin position="83"/>
        <end position="103"/>
    </location>
</feature>
<accession>A0A0G3HCU4</accession>
<reference evidence="3" key="2">
    <citation type="submission" date="2015-05" db="EMBL/GenBank/DDBJ databases">
        <title>Complete genome sequence of Corynebacterium uterequi DSM 45634, isolated from the uterus of a maiden mare.</title>
        <authorList>
            <person name="Ruckert C."/>
            <person name="Albersmeier A."/>
            <person name="Winkler A."/>
            <person name="Tauch A."/>
        </authorList>
    </citation>
    <scope>NUCLEOTIDE SEQUENCE [LARGE SCALE GENOMIC DNA]</scope>
    <source>
        <strain evidence="3">DSM 45634</strain>
    </source>
</reference>
<feature type="transmembrane region" description="Helical" evidence="1">
    <location>
        <begin position="12"/>
        <end position="35"/>
    </location>
</feature>
<evidence type="ECO:0000313" key="3">
    <source>
        <dbReference type="Proteomes" id="UP000035548"/>
    </source>
</evidence>
<keyword evidence="1" id="KW-0472">Membrane</keyword>
<sequence>MTTSPRLVPAPLKAAAIAAIIQALCAFGYSIYLIGKDLTTSSSEAVVSDTAAAQWIGTGTAIFLLIAFGAMFAAAVAALRGRVWGRGLIILMQAILLGCAWYMVSASMWPLAIVTAASALVGIVGTLHPESMGYAAAQY</sequence>
<organism evidence="2 3">
    <name type="scientific">Corynebacterium uterequi</name>
    <dbReference type="NCBI Taxonomy" id="1072256"/>
    <lineage>
        <taxon>Bacteria</taxon>
        <taxon>Bacillati</taxon>
        <taxon>Actinomycetota</taxon>
        <taxon>Actinomycetes</taxon>
        <taxon>Mycobacteriales</taxon>
        <taxon>Corynebacteriaceae</taxon>
        <taxon>Corynebacterium</taxon>
    </lineage>
</organism>
<keyword evidence="1" id="KW-0812">Transmembrane</keyword>
<dbReference type="KEGG" id="cut:CUTER_02625"/>
<dbReference type="RefSeq" id="WP_047259115.1">
    <property type="nucleotide sequence ID" value="NZ_CP011546.1"/>
</dbReference>
<proteinExistence type="predicted"/>
<dbReference type="EMBL" id="CP011546">
    <property type="protein sequence ID" value="AKK10540.1"/>
    <property type="molecule type" value="Genomic_DNA"/>
</dbReference>
<evidence type="ECO:0000313" key="2">
    <source>
        <dbReference type="EMBL" id="AKK10540.1"/>
    </source>
</evidence>
<gene>
    <name evidence="2" type="ORF">CUTER_02625</name>
</gene>
<evidence type="ECO:0000256" key="1">
    <source>
        <dbReference type="SAM" id="Phobius"/>
    </source>
</evidence>
<evidence type="ECO:0008006" key="4">
    <source>
        <dbReference type="Google" id="ProtNLM"/>
    </source>
</evidence>
<name>A0A0G3HCU4_9CORY</name>
<reference evidence="2 3" key="1">
    <citation type="journal article" date="2015" name="Genome Announc.">
        <title>Virulence Factor Genes Detected in the Complete Genome Sequence of Corynebacterium uterequi DSM 45634, Isolated from the Uterus of a Maiden Mare.</title>
        <authorList>
            <person name="Ruckert C."/>
            <person name="Kriete M."/>
            <person name="Jaenicke S."/>
            <person name="Winkler A."/>
            <person name="Tauch A."/>
        </authorList>
    </citation>
    <scope>NUCLEOTIDE SEQUENCE [LARGE SCALE GENOMIC DNA]</scope>
    <source>
        <strain evidence="2 3">DSM 45634</strain>
    </source>
</reference>
<feature type="transmembrane region" description="Helical" evidence="1">
    <location>
        <begin position="109"/>
        <end position="127"/>
    </location>
</feature>
<protein>
    <recommendedName>
        <fullName evidence="4">MFS transporter</fullName>
    </recommendedName>
</protein>
<keyword evidence="3" id="KW-1185">Reference proteome</keyword>
<feature type="transmembrane region" description="Helical" evidence="1">
    <location>
        <begin position="55"/>
        <end position="76"/>
    </location>
</feature>
<dbReference type="Proteomes" id="UP000035548">
    <property type="component" value="Chromosome"/>
</dbReference>
<keyword evidence="1" id="KW-1133">Transmembrane helix</keyword>